<feature type="domain" description="Beta-lactamase-related" evidence="1">
    <location>
        <begin position="7"/>
        <end position="335"/>
    </location>
</feature>
<dbReference type="EMBL" id="BMVG01000018">
    <property type="protein sequence ID" value="GHE08976.1"/>
    <property type="molecule type" value="Genomic_DNA"/>
</dbReference>
<dbReference type="SUPFAM" id="SSF56601">
    <property type="entry name" value="beta-lactamase/transpeptidase-like"/>
    <property type="match status" value="1"/>
</dbReference>
<dbReference type="InterPro" id="IPR012338">
    <property type="entry name" value="Beta-lactam/transpept-like"/>
</dbReference>
<dbReference type="PANTHER" id="PTHR46825:SF9">
    <property type="entry name" value="BETA-LACTAMASE-RELATED DOMAIN-CONTAINING PROTEIN"/>
    <property type="match status" value="1"/>
</dbReference>
<comment type="caution">
    <text evidence="2">The sequence shown here is derived from an EMBL/GenBank/DDBJ whole genome shotgun (WGS) entry which is preliminary data.</text>
</comment>
<evidence type="ECO:0000259" key="1">
    <source>
        <dbReference type="Pfam" id="PF00144"/>
    </source>
</evidence>
<evidence type="ECO:0000313" key="3">
    <source>
        <dbReference type="Proteomes" id="UP000655443"/>
    </source>
</evidence>
<evidence type="ECO:0000313" key="2">
    <source>
        <dbReference type="EMBL" id="GHE08976.1"/>
    </source>
</evidence>
<sequence length="460" mass="48738">MSQESLAAFVEAKATEFGIPGVAVGVWVDGREVFACHGVTNLENPLPVTQDTLFRLGSVTKTYTATALMRLVEAGQIELDAPVRRYVPEFALPDEEAAARITVRNLLNHTAGLNVRTASDTGDGDDALAAQVAQLAGIPLIAPVGARASYSQLGYNLAGRIVEKVTGLTYECAVASLLFEPLGMTHSFFAGDEVMTRRFAVGHNVGEDGALAVARRWKDSRGNNPGGGIVSSVADQLRWARFHLGDGCSESGARVMSAETLHRMAEPTVELRSSSMGDAVGIGWFLRDVDGVRVVGHGGSANGQFAELLTVPERGFAVAVASNAGPDSGPACNQAIVRWALQHYLGVADRDPQPLPYDPARIREFAGDYEIDAMMLTISMDEAGPKLAVQIKPELRASAGTELPPDLPPADFGLLPGGADDYIVTDGGLTGQRGFFTRDETGTVVGIDLAGRLFQRVHPA</sequence>
<name>A0A918YN97_9ACTN</name>
<dbReference type="InterPro" id="IPR001466">
    <property type="entry name" value="Beta-lactam-related"/>
</dbReference>
<keyword evidence="3" id="KW-1185">Reference proteome</keyword>
<organism evidence="2 3">
    <name type="scientific">Streptomyces alanosinicus</name>
    <dbReference type="NCBI Taxonomy" id="68171"/>
    <lineage>
        <taxon>Bacteria</taxon>
        <taxon>Bacillati</taxon>
        <taxon>Actinomycetota</taxon>
        <taxon>Actinomycetes</taxon>
        <taxon>Kitasatosporales</taxon>
        <taxon>Streptomycetaceae</taxon>
        <taxon>Streptomyces</taxon>
    </lineage>
</organism>
<dbReference type="Pfam" id="PF00144">
    <property type="entry name" value="Beta-lactamase"/>
    <property type="match status" value="1"/>
</dbReference>
<dbReference type="InterPro" id="IPR050491">
    <property type="entry name" value="AmpC-like"/>
</dbReference>
<accession>A0A918YN97</accession>
<proteinExistence type="predicted"/>
<dbReference type="PANTHER" id="PTHR46825">
    <property type="entry name" value="D-ALANYL-D-ALANINE-CARBOXYPEPTIDASE/ENDOPEPTIDASE AMPH"/>
    <property type="match status" value="1"/>
</dbReference>
<dbReference type="AlphaFoldDB" id="A0A918YN97"/>
<dbReference type="Gene3D" id="3.40.710.10">
    <property type="entry name" value="DD-peptidase/beta-lactamase superfamily"/>
    <property type="match status" value="1"/>
</dbReference>
<dbReference type="RefSeq" id="WP_189956725.1">
    <property type="nucleotide sequence ID" value="NZ_BMVG01000018.1"/>
</dbReference>
<dbReference type="Proteomes" id="UP000655443">
    <property type="component" value="Unassembled WGS sequence"/>
</dbReference>
<gene>
    <name evidence="2" type="ORF">GCM10010339_59710</name>
</gene>
<reference evidence="2" key="1">
    <citation type="journal article" date="2014" name="Int. J. Syst. Evol. Microbiol.">
        <title>Complete genome sequence of Corynebacterium casei LMG S-19264T (=DSM 44701T), isolated from a smear-ripened cheese.</title>
        <authorList>
            <consortium name="US DOE Joint Genome Institute (JGI-PGF)"/>
            <person name="Walter F."/>
            <person name="Albersmeier A."/>
            <person name="Kalinowski J."/>
            <person name="Ruckert C."/>
        </authorList>
    </citation>
    <scope>NUCLEOTIDE SEQUENCE</scope>
    <source>
        <strain evidence="2">JCM 4714</strain>
    </source>
</reference>
<protein>
    <submittedName>
        <fullName evidence="2">Penicillin-binding protein</fullName>
    </submittedName>
</protein>
<reference evidence="2" key="2">
    <citation type="submission" date="2020-09" db="EMBL/GenBank/DDBJ databases">
        <authorList>
            <person name="Sun Q."/>
            <person name="Ohkuma M."/>
        </authorList>
    </citation>
    <scope>NUCLEOTIDE SEQUENCE</scope>
    <source>
        <strain evidence="2">JCM 4714</strain>
    </source>
</reference>